<evidence type="ECO:0000313" key="2">
    <source>
        <dbReference type="Proteomes" id="UP000046392"/>
    </source>
</evidence>
<accession>A0A0N5C7B1</accession>
<feature type="region of interest" description="Disordered" evidence="1">
    <location>
        <begin position="279"/>
        <end position="307"/>
    </location>
</feature>
<keyword evidence="2" id="KW-1185">Reference proteome</keyword>
<reference evidence="3" key="1">
    <citation type="submission" date="2017-02" db="UniProtKB">
        <authorList>
            <consortium name="WormBaseParasite"/>
        </authorList>
    </citation>
    <scope>IDENTIFICATION</scope>
</reference>
<sequence>MAPIRGVVETPCSSNIQKCGYEIQDLERQIIEIKTKAFKKCIKKLNCLQERAIFEDCYGKSIKAVRSIYTGDNNIDEYFTDVSDKYRYQMEQCFVSNPILDLLRPHSQGDEFVNDEDAIYARAVYSTEFGDRLWGLDDNVYSRLSMEAYSSCLIKEFPVRVFGGGINRIIDTSNPLMNNASTSCLLTTSEVTCYKNTLSHDGFYQQLVHNREATLRACIRTIRLQTQCKSSDTSRMRACMCNAREEFENRLQNNLLECVRKTDMTTLYKVLNEKQLGFSTNTQRSHDRSYSSYHQRGMEPVSSDSISYSPPISNAQRIVPGTVITQGLLLNGQCLCACAAPPRHEQHTTYAGSSFPEPNNIFPRGRSNNDPWSSTSQYSRIFKN</sequence>
<dbReference type="WBParaSite" id="SPAL_0001382500.1">
    <property type="protein sequence ID" value="SPAL_0001382500.1"/>
    <property type="gene ID" value="SPAL_0001382500"/>
</dbReference>
<protein>
    <submittedName>
        <fullName evidence="3">DUF725 domain-containing protein</fullName>
    </submittedName>
</protein>
<dbReference type="Proteomes" id="UP000046392">
    <property type="component" value="Unplaced"/>
</dbReference>
<proteinExistence type="predicted"/>
<evidence type="ECO:0000256" key="1">
    <source>
        <dbReference type="SAM" id="MobiDB-lite"/>
    </source>
</evidence>
<feature type="compositionally biased region" description="Polar residues" evidence="1">
    <location>
        <begin position="366"/>
        <end position="384"/>
    </location>
</feature>
<dbReference type="AlphaFoldDB" id="A0A0N5C7B1"/>
<name>A0A0N5C7B1_STREA</name>
<evidence type="ECO:0000313" key="3">
    <source>
        <dbReference type="WBParaSite" id="SPAL_0001382500.1"/>
    </source>
</evidence>
<feature type="region of interest" description="Disordered" evidence="1">
    <location>
        <begin position="349"/>
        <end position="384"/>
    </location>
</feature>
<dbReference type="STRING" id="174720.A0A0N5C7B1"/>
<organism evidence="2 3">
    <name type="scientific">Strongyloides papillosus</name>
    <name type="common">Intestinal threadworm</name>
    <dbReference type="NCBI Taxonomy" id="174720"/>
    <lineage>
        <taxon>Eukaryota</taxon>
        <taxon>Metazoa</taxon>
        <taxon>Ecdysozoa</taxon>
        <taxon>Nematoda</taxon>
        <taxon>Chromadorea</taxon>
        <taxon>Rhabditida</taxon>
        <taxon>Tylenchina</taxon>
        <taxon>Panagrolaimomorpha</taxon>
        <taxon>Strongyloidoidea</taxon>
        <taxon>Strongyloididae</taxon>
        <taxon>Strongyloides</taxon>
    </lineage>
</organism>